<name>A0A2G5SUZ2_9PELO</name>
<proteinExistence type="predicted"/>
<reference evidence="3" key="1">
    <citation type="submission" date="2017-10" db="EMBL/GenBank/DDBJ databases">
        <title>Rapid genome shrinkage in a self-fertile nematode reveals novel sperm competition proteins.</title>
        <authorList>
            <person name="Yin D."/>
            <person name="Schwarz E.M."/>
            <person name="Thomas C.G."/>
            <person name="Felde R.L."/>
            <person name="Korf I.F."/>
            <person name="Cutter A.D."/>
            <person name="Schartner C.M."/>
            <person name="Ralston E.J."/>
            <person name="Meyer B.J."/>
            <person name="Haag E.S."/>
        </authorList>
    </citation>
    <scope>NUCLEOTIDE SEQUENCE [LARGE SCALE GENOMIC DNA]</scope>
    <source>
        <strain evidence="3">JU1422</strain>
    </source>
</reference>
<feature type="region of interest" description="Disordered" evidence="1">
    <location>
        <begin position="73"/>
        <end position="93"/>
    </location>
</feature>
<protein>
    <submittedName>
        <fullName evidence="2">Uncharacterized protein</fullName>
    </submittedName>
</protein>
<dbReference type="AlphaFoldDB" id="A0A2G5SUZ2"/>
<sequence>MHVWEVEPRLTPNQENAKTALRRACTKPFYEPNNDKNCVPALRIVTSNPEYVDCGRRKKLKLSLFRLLNDDSKTKKETKKTMTSSSDEDDEEALGQILVGECQF</sequence>
<accession>A0A2G5SUZ2</accession>
<evidence type="ECO:0000313" key="3">
    <source>
        <dbReference type="Proteomes" id="UP000230233"/>
    </source>
</evidence>
<evidence type="ECO:0000313" key="2">
    <source>
        <dbReference type="EMBL" id="PIC18944.1"/>
    </source>
</evidence>
<organism evidence="2 3">
    <name type="scientific">Caenorhabditis nigoni</name>
    <dbReference type="NCBI Taxonomy" id="1611254"/>
    <lineage>
        <taxon>Eukaryota</taxon>
        <taxon>Metazoa</taxon>
        <taxon>Ecdysozoa</taxon>
        <taxon>Nematoda</taxon>
        <taxon>Chromadorea</taxon>
        <taxon>Rhabditida</taxon>
        <taxon>Rhabditina</taxon>
        <taxon>Rhabditomorpha</taxon>
        <taxon>Rhabditoidea</taxon>
        <taxon>Rhabditidae</taxon>
        <taxon>Peloderinae</taxon>
        <taxon>Caenorhabditis</taxon>
    </lineage>
</organism>
<dbReference type="EMBL" id="PDUG01000006">
    <property type="protein sequence ID" value="PIC18944.1"/>
    <property type="molecule type" value="Genomic_DNA"/>
</dbReference>
<keyword evidence="3" id="KW-1185">Reference proteome</keyword>
<gene>
    <name evidence="2" type="primary">Cnig_chr_X.g24659</name>
    <name evidence="2" type="ORF">B9Z55_024659</name>
</gene>
<evidence type="ECO:0000256" key="1">
    <source>
        <dbReference type="SAM" id="MobiDB-lite"/>
    </source>
</evidence>
<comment type="caution">
    <text evidence="2">The sequence shown here is derived from an EMBL/GenBank/DDBJ whole genome shotgun (WGS) entry which is preliminary data.</text>
</comment>
<dbReference type="Proteomes" id="UP000230233">
    <property type="component" value="Chromosome X"/>
</dbReference>